<evidence type="ECO:0008006" key="3">
    <source>
        <dbReference type="Google" id="ProtNLM"/>
    </source>
</evidence>
<dbReference type="AlphaFoldDB" id="L0FZH3"/>
<evidence type="ECO:0000313" key="2">
    <source>
        <dbReference type="Proteomes" id="UP000010796"/>
    </source>
</evidence>
<dbReference type="HOGENOM" id="CLU_1282505_0_0_10"/>
<name>L0FZH3_ECHVK</name>
<dbReference type="eggNOG" id="ENOG50309CJ">
    <property type="taxonomic scope" value="Bacteria"/>
</dbReference>
<dbReference type="Proteomes" id="UP000010796">
    <property type="component" value="Chromosome"/>
</dbReference>
<evidence type="ECO:0000313" key="1">
    <source>
        <dbReference type="EMBL" id="AGA79334.1"/>
    </source>
</evidence>
<keyword evidence="2" id="KW-1185">Reference proteome</keyword>
<proteinExistence type="predicted"/>
<accession>L0FZH3</accession>
<reference evidence="2" key="1">
    <citation type="submission" date="2012-02" db="EMBL/GenBank/DDBJ databases">
        <title>The complete genome of Echinicola vietnamensis DSM 17526.</title>
        <authorList>
            <person name="Lucas S."/>
            <person name="Copeland A."/>
            <person name="Lapidus A."/>
            <person name="Glavina del Rio T."/>
            <person name="Dalin E."/>
            <person name="Tice H."/>
            <person name="Bruce D."/>
            <person name="Goodwin L."/>
            <person name="Pitluck S."/>
            <person name="Peters L."/>
            <person name="Ovchinnikova G."/>
            <person name="Teshima H."/>
            <person name="Kyrpides N."/>
            <person name="Mavromatis K."/>
            <person name="Ivanova N."/>
            <person name="Brettin T."/>
            <person name="Detter J.C."/>
            <person name="Han C."/>
            <person name="Larimer F."/>
            <person name="Land M."/>
            <person name="Hauser L."/>
            <person name="Markowitz V."/>
            <person name="Cheng J.-F."/>
            <person name="Hugenholtz P."/>
            <person name="Woyke T."/>
            <person name="Wu D."/>
            <person name="Brambilla E."/>
            <person name="Klenk H.-P."/>
            <person name="Eisen J.A."/>
        </authorList>
    </citation>
    <scope>NUCLEOTIDE SEQUENCE [LARGE SCALE GENOMIC DNA]</scope>
    <source>
        <strain evidence="2">DSM 17526 / LMG 23754 / KMM 6221</strain>
    </source>
</reference>
<sequence length="249" mass="27569">MRNSLQFLVKKVFLTWKCPFPFSEKELKFIVDMKKFICAVLMLCLFSFEGFSQDVRLNVYGSYAFADKFDSYWDVGNNYYYSGRIEDGFQWGGGLEYVVNDVVGVEVLYLRQDTNSPTRYSYSGFVDQRTNFDLGINYIMVAPARYFKAPSGNLEGFFGVMGGLVVAELYNPDNGNSNNATKMAWGLKGGGIMWGSERVGIKVQAQLLSAVQSVGGGFYFGTGGAGAGVNSYSSIYQFSLGGGLVFKLN</sequence>
<gene>
    <name evidence="1" type="ordered locus">Echvi_3096</name>
</gene>
<dbReference type="EMBL" id="CP003346">
    <property type="protein sequence ID" value="AGA79334.1"/>
    <property type="molecule type" value="Genomic_DNA"/>
</dbReference>
<dbReference type="KEGG" id="evi:Echvi_3096"/>
<dbReference type="PATRIC" id="fig|926556.3.peg.3266"/>
<protein>
    <recommendedName>
        <fullName evidence="3">Outer membrane protein beta-barrel domain-containing protein</fullName>
    </recommendedName>
</protein>
<organism evidence="1 2">
    <name type="scientific">Echinicola vietnamensis (strain DSM 17526 / LMG 23754 / KMM 6221)</name>
    <dbReference type="NCBI Taxonomy" id="926556"/>
    <lineage>
        <taxon>Bacteria</taxon>
        <taxon>Pseudomonadati</taxon>
        <taxon>Bacteroidota</taxon>
        <taxon>Cytophagia</taxon>
        <taxon>Cytophagales</taxon>
        <taxon>Cyclobacteriaceae</taxon>
        <taxon>Echinicola</taxon>
    </lineage>
</organism>